<dbReference type="PANTHER" id="PTHR10876">
    <property type="entry name" value="ZINC FINGER PROTEIN ZPR1"/>
    <property type="match status" value="1"/>
</dbReference>
<keyword evidence="8" id="KW-1185">Reference proteome</keyword>
<dbReference type="InterPro" id="IPR004457">
    <property type="entry name" value="Znf_ZPR1"/>
</dbReference>
<dbReference type="Pfam" id="PF03367">
    <property type="entry name" value="Zn_ribbon_ZPR1"/>
    <property type="match status" value="1"/>
</dbReference>
<organism evidence="7 8">
    <name type="scientific">Micractinium conductrix</name>
    <dbReference type="NCBI Taxonomy" id="554055"/>
    <lineage>
        <taxon>Eukaryota</taxon>
        <taxon>Viridiplantae</taxon>
        <taxon>Chlorophyta</taxon>
        <taxon>core chlorophytes</taxon>
        <taxon>Trebouxiophyceae</taxon>
        <taxon>Chlorellales</taxon>
        <taxon>Chlorellaceae</taxon>
        <taxon>Chlorella clade</taxon>
        <taxon>Micractinium</taxon>
    </lineage>
</organism>
<sequence>MSSEHDEGREVGDGFCSECYGLGHSRIVKRDVKGFREIYVRAFECEDCSRKTEEVQLAGQCDPQGVRLRLSVPAGDAAALARRVLKSDTASVSIPELEFEIGTGSYVPFTGDLTTISAVLLRACKNLNMNQSERRAADAETAGKIDTFIMELEEYAEGKHAFTFEVEDKAGNSYIEGPAGSAANGACEGGDPLLSVERFDRTPAQESRMGLAMPDEFLPDEEGGAAAAGGGGGQPPASAPGRLILRVEGQADVASFMAAYAEPAELSVDAVLAAPAGIELPRVCGVCGAAGSAGFAAALHRPAAGVGLVGGCLVARASCGACSATSAEVRSTGGVPAQGTRLRLRVEGPADLERAVLQSASASLAVPEVELALSTGSEGGVATTVGQLISLLATQLAGKPALAPGGGGDAAEEATDWADFGASLRAFAAVERPWTLELTDPLACSLIGPKPADAAASRTEDPQVQVVRYERAPDENAHFGLAAGGGAAPIA</sequence>
<evidence type="ECO:0000313" key="8">
    <source>
        <dbReference type="Proteomes" id="UP000239649"/>
    </source>
</evidence>
<dbReference type="AlphaFoldDB" id="A0A2P6VRN8"/>
<feature type="domain" description="Zinc finger ZPR1-type" evidence="6">
    <location>
        <begin position="14"/>
        <end position="177"/>
    </location>
</feature>
<dbReference type="Proteomes" id="UP000239649">
    <property type="component" value="Unassembled WGS sequence"/>
</dbReference>
<gene>
    <name evidence="7" type="primary">g421</name>
    <name evidence="7" type="ORF">C2E20_0421</name>
</gene>
<keyword evidence="4" id="KW-0862">Zinc</keyword>
<evidence type="ECO:0000256" key="5">
    <source>
        <dbReference type="SAM" id="MobiDB-lite"/>
    </source>
</evidence>
<name>A0A2P6VRN8_9CHLO</name>
<protein>
    <submittedName>
        <fullName evidence="7">Zinc finger ZPR1-like</fullName>
    </submittedName>
</protein>
<feature type="region of interest" description="Disordered" evidence="5">
    <location>
        <begin position="215"/>
        <end position="239"/>
    </location>
</feature>
<evidence type="ECO:0000256" key="2">
    <source>
        <dbReference type="ARBA" id="ARBA00022723"/>
    </source>
</evidence>
<dbReference type="Gene3D" id="2.60.120.1040">
    <property type="entry name" value="ZPR1, A/B domain"/>
    <property type="match status" value="2"/>
</dbReference>
<evidence type="ECO:0000313" key="7">
    <source>
        <dbReference type="EMBL" id="PSC76766.1"/>
    </source>
</evidence>
<dbReference type="InterPro" id="IPR056180">
    <property type="entry name" value="ZPR1_jr_dom"/>
</dbReference>
<dbReference type="GO" id="GO:0008270">
    <property type="term" value="F:zinc ion binding"/>
    <property type="evidence" value="ECO:0007669"/>
    <property type="project" value="UniProtKB-KW"/>
</dbReference>
<reference evidence="7 8" key="1">
    <citation type="journal article" date="2018" name="Plant J.">
        <title>Genome sequences of Chlorella sorokiniana UTEX 1602 and Micractinium conductrix SAG 241.80: implications to maltose excretion by a green alga.</title>
        <authorList>
            <person name="Arriola M.B."/>
            <person name="Velmurugan N."/>
            <person name="Zhang Y."/>
            <person name="Plunkett M.H."/>
            <person name="Hondzo H."/>
            <person name="Barney B.M."/>
        </authorList>
    </citation>
    <scope>NUCLEOTIDE SEQUENCE [LARGE SCALE GENOMIC DNA]</scope>
    <source>
        <strain evidence="7 8">SAG 241.80</strain>
    </source>
</reference>
<keyword evidence="3" id="KW-0863">Zinc-finger</keyword>
<dbReference type="GO" id="GO:0005634">
    <property type="term" value="C:nucleus"/>
    <property type="evidence" value="ECO:0007669"/>
    <property type="project" value="TreeGrafter"/>
</dbReference>
<dbReference type="InterPro" id="IPR042452">
    <property type="entry name" value="ZPR1_Znf1/2"/>
</dbReference>
<dbReference type="STRING" id="554055.A0A2P6VRN8"/>
<evidence type="ECO:0000256" key="4">
    <source>
        <dbReference type="ARBA" id="ARBA00022833"/>
    </source>
</evidence>
<dbReference type="Gene3D" id="2.20.25.420">
    <property type="entry name" value="ZPR1, zinc finger domain"/>
    <property type="match status" value="1"/>
</dbReference>
<feature type="domain" description="Zinc finger ZPR1-type" evidence="6">
    <location>
        <begin position="282"/>
        <end position="449"/>
    </location>
</feature>
<dbReference type="OrthoDB" id="308464at2759"/>
<dbReference type="InterPro" id="IPR040141">
    <property type="entry name" value="ZPR1"/>
</dbReference>
<comment type="caution">
    <text evidence="7">The sequence shown here is derived from an EMBL/GenBank/DDBJ whole genome shotgun (WGS) entry which is preliminary data.</text>
</comment>
<comment type="similarity">
    <text evidence="1">Belongs to the ZPR1 family.</text>
</comment>
<dbReference type="PANTHER" id="PTHR10876:SF0">
    <property type="entry name" value="ZINC FINGER PROTEIN ZPR1"/>
    <property type="match status" value="1"/>
</dbReference>
<dbReference type="SMART" id="SM00709">
    <property type="entry name" value="Zpr1"/>
    <property type="match status" value="2"/>
</dbReference>
<dbReference type="Pfam" id="PF22794">
    <property type="entry name" value="jr-ZPR1"/>
    <property type="match status" value="2"/>
</dbReference>
<evidence type="ECO:0000256" key="3">
    <source>
        <dbReference type="ARBA" id="ARBA00022771"/>
    </source>
</evidence>
<dbReference type="InterPro" id="IPR042451">
    <property type="entry name" value="ZPR1_A/B_dom"/>
</dbReference>
<dbReference type="EMBL" id="LHPF02000001">
    <property type="protein sequence ID" value="PSC76766.1"/>
    <property type="molecule type" value="Genomic_DNA"/>
</dbReference>
<evidence type="ECO:0000259" key="6">
    <source>
        <dbReference type="SMART" id="SM00709"/>
    </source>
</evidence>
<proteinExistence type="inferred from homology"/>
<evidence type="ECO:0000256" key="1">
    <source>
        <dbReference type="ARBA" id="ARBA00008354"/>
    </source>
</evidence>
<keyword evidence="2" id="KW-0479">Metal-binding</keyword>
<accession>A0A2P6VRN8</accession>